<dbReference type="RefSeq" id="WP_195004553.1">
    <property type="nucleotide sequence ID" value="NZ_JADLQN010000006.1"/>
</dbReference>
<evidence type="ECO:0000313" key="7">
    <source>
        <dbReference type="Proteomes" id="UP000707731"/>
    </source>
</evidence>
<reference evidence="6 7" key="1">
    <citation type="submission" date="2020-10" db="EMBL/GenBank/DDBJ databases">
        <title>Identification of Nocardia species via Next-generation sequencing and recognition of intraspecies genetic diversity.</title>
        <authorList>
            <person name="Li P."/>
            <person name="Li P."/>
            <person name="Lu B."/>
        </authorList>
    </citation>
    <scope>NUCLEOTIDE SEQUENCE [LARGE SCALE GENOMIC DNA]</scope>
    <source>
        <strain evidence="6 7">BJ06-0143</strain>
    </source>
</reference>
<dbReference type="InterPro" id="IPR019826">
    <property type="entry name" value="Carboxylesterase_B_AS"/>
</dbReference>
<proteinExistence type="inferred from homology"/>
<feature type="region of interest" description="Disordered" evidence="4">
    <location>
        <begin position="57"/>
        <end position="80"/>
    </location>
</feature>
<dbReference type="EMBL" id="JADLQN010000006">
    <property type="protein sequence ID" value="MBF6357722.1"/>
    <property type="molecule type" value="Genomic_DNA"/>
</dbReference>
<dbReference type="InterPro" id="IPR029058">
    <property type="entry name" value="AB_hydrolase_fold"/>
</dbReference>
<dbReference type="PROSITE" id="PS00122">
    <property type="entry name" value="CARBOXYLESTERASE_B_1"/>
    <property type="match status" value="1"/>
</dbReference>
<evidence type="ECO:0000313" key="6">
    <source>
        <dbReference type="EMBL" id="MBF6357722.1"/>
    </source>
</evidence>
<evidence type="ECO:0000256" key="4">
    <source>
        <dbReference type="SAM" id="MobiDB-lite"/>
    </source>
</evidence>
<feature type="chain" id="PRO_5044977044" description="Carboxylic ester hydrolase" evidence="3">
    <location>
        <begin position="22"/>
        <end position="526"/>
    </location>
</feature>
<keyword evidence="7" id="KW-1185">Reference proteome</keyword>
<dbReference type="Pfam" id="PF00135">
    <property type="entry name" value="COesterase"/>
    <property type="match status" value="1"/>
</dbReference>
<evidence type="ECO:0000256" key="1">
    <source>
        <dbReference type="ARBA" id="ARBA00005964"/>
    </source>
</evidence>
<gene>
    <name evidence="6" type="ORF">IU449_24775</name>
</gene>
<dbReference type="SUPFAM" id="SSF53474">
    <property type="entry name" value="alpha/beta-Hydrolases"/>
    <property type="match status" value="1"/>
</dbReference>
<feature type="domain" description="Carboxylesterase type B" evidence="5">
    <location>
        <begin position="25"/>
        <end position="521"/>
    </location>
</feature>
<feature type="signal peptide" evidence="3">
    <location>
        <begin position="1"/>
        <end position="21"/>
    </location>
</feature>
<keyword evidence="3" id="KW-0732">Signal</keyword>
<name>A0ABS0DJG2_9NOCA</name>
<dbReference type="InterPro" id="IPR050309">
    <property type="entry name" value="Type-B_Carboxylest/Lipase"/>
</dbReference>
<dbReference type="Proteomes" id="UP000707731">
    <property type="component" value="Unassembled WGS sequence"/>
</dbReference>
<dbReference type="PANTHER" id="PTHR11559">
    <property type="entry name" value="CARBOXYLESTERASE"/>
    <property type="match status" value="1"/>
</dbReference>
<dbReference type="Gene3D" id="3.40.50.1820">
    <property type="entry name" value="alpha/beta hydrolase"/>
    <property type="match status" value="1"/>
</dbReference>
<organism evidence="6 7">
    <name type="scientific">Nocardia higoensis</name>
    <dbReference type="NCBI Taxonomy" id="228599"/>
    <lineage>
        <taxon>Bacteria</taxon>
        <taxon>Bacillati</taxon>
        <taxon>Actinomycetota</taxon>
        <taxon>Actinomycetes</taxon>
        <taxon>Mycobacteriales</taxon>
        <taxon>Nocardiaceae</taxon>
        <taxon>Nocardia</taxon>
    </lineage>
</organism>
<dbReference type="EC" id="3.1.1.-" evidence="3"/>
<sequence length="526" mass="54929">MISVISVTALLSLGVSAPAVASTPEQVSVTGGEIVGSAAHGTVEFLGIPFAAPPTGGARFGPPEPAPSWPGVRSAHSHGPSCPQNGFVPGLPPAAPTSEDCLTIDVYAPDGTADRPRPVMVFFHGGGFTTGSNSQYAPTRMVADGDVVVAIPNYRLGPFGFLSLPELAAESGGATGTIGVQDQQAALRWVRDNARAFGGDPANVTIFGESAGGASVCAHFAAPASDGLFHKAIVQSGSCVRSPVVPGSREDSFIRSARFADSVGCGDPATRLACLRARPVATLLDASTVEPDEALPTWTPTVDGVVITRPPDAALRADNRKIPLMVGSNSNEGAQLVAESDYARGRIPDAASYDSYVRRTFGAHADAILARYPLGRYPSPAAAQSAVVTDGLFACPALWTSRLARDTGHPVWQYEFDQAPFGVAAPLLPGAFHAAELLYLFSAIMGVPVPWTGASAAFAAQMQRWWSTFAHIGDPNGPGAQQWQPWPPPDGQPIDGPALAMRATGSTMIEDFTLRHDCAFWSEHRQ</sequence>
<protein>
    <recommendedName>
        <fullName evidence="3">Carboxylic ester hydrolase</fullName>
        <ecNumber evidence="3">3.1.1.-</ecNumber>
    </recommendedName>
</protein>
<comment type="similarity">
    <text evidence="1 3">Belongs to the type-B carboxylesterase/lipase family.</text>
</comment>
<dbReference type="InterPro" id="IPR019819">
    <property type="entry name" value="Carboxylesterase_B_CS"/>
</dbReference>
<keyword evidence="2 3" id="KW-0378">Hydrolase</keyword>
<comment type="caution">
    <text evidence="6">The sequence shown here is derived from an EMBL/GenBank/DDBJ whole genome shotgun (WGS) entry which is preliminary data.</text>
</comment>
<dbReference type="InterPro" id="IPR002018">
    <property type="entry name" value="CarbesteraseB"/>
</dbReference>
<dbReference type="PROSITE" id="PS00941">
    <property type="entry name" value="CARBOXYLESTERASE_B_2"/>
    <property type="match status" value="1"/>
</dbReference>
<evidence type="ECO:0000256" key="2">
    <source>
        <dbReference type="ARBA" id="ARBA00022801"/>
    </source>
</evidence>
<accession>A0ABS0DJG2</accession>
<evidence type="ECO:0000256" key="3">
    <source>
        <dbReference type="RuleBase" id="RU361235"/>
    </source>
</evidence>
<evidence type="ECO:0000259" key="5">
    <source>
        <dbReference type="Pfam" id="PF00135"/>
    </source>
</evidence>